<evidence type="ECO:0000313" key="2">
    <source>
        <dbReference type="EMBL" id="KGX89215.1"/>
    </source>
</evidence>
<dbReference type="Proteomes" id="UP000030401">
    <property type="component" value="Unassembled WGS sequence"/>
</dbReference>
<dbReference type="AlphaFoldDB" id="A0A0A5GDL5"/>
<protein>
    <submittedName>
        <fullName evidence="2">Uncharacterized protein</fullName>
    </submittedName>
</protein>
<comment type="caution">
    <text evidence="2">The sequence shown here is derived from an EMBL/GenBank/DDBJ whole genome shotgun (WGS) entry which is preliminary data.</text>
</comment>
<accession>A0A0A5GDL5</accession>
<dbReference type="eggNOG" id="ENOG5032QS8">
    <property type="taxonomic scope" value="Bacteria"/>
</dbReference>
<evidence type="ECO:0000256" key="1">
    <source>
        <dbReference type="SAM" id="Phobius"/>
    </source>
</evidence>
<gene>
    <name evidence="2" type="ORF">N784_02075</name>
</gene>
<name>A0A0A5GDL5_9BACI</name>
<reference evidence="2 3" key="1">
    <citation type="submission" date="2013-08" db="EMBL/GenBank/DDBJ databases">
        <authorList>
            <person name="Huang J."/>
            <person name="Wang G."/>
        </authorList>
    </citation>
    <scope>NUCLEOTIDE SEQUENCE [LARGE SCALE GENOMIC DNA]</scope>
    <source>
        <strain evidence="2 3">JSM 072002</strain>
    </source>
</reference>
<dbReference type="OrthoDB" id="2691741at2"/>
<keyword evidence="1" id="KW-0472">Membrane</keyword>
<dbReference type="EMBL" id="AVPG01000001">
    <property type="protein sequence ID" value="KGX89215.1"/>
    <property type="molecule type" value="Genomic_DNA"/>
</dbReference>
<keyword evidence="3" id="KW-1185">Reference proteome</keyword>
<feature type="transmembrane region" description="Helical" evidence="1">
    <location>
        <begin position="18"/>
        <end position="35"/>
    </location>
</feature>
<proteinExistence type="predicted"/>
<organism evidence="2 3">
    <name type="scientific">Pontibacillus litoralis JSM 072002</name>
    <dbReference type="NCBI Taxonomy" id="1385512"/>
    <lineage>
        <taxon>Bacteria</taxon>
        <taxon>Bacillati</taxon>
        <taxon>Bacillota</taxon>
        <taxon>Bacilli</taxon>
        <taxon>Bacillales</taxon>
        <taxon>Bacillaceae</taxon>
        <taxon>Pontibacillus</taxon>
    </lineage>
</organism>
<evidence type="ECO:0000313" key="3">
    <source>
        <dbReference type="Proteomes" id="UP000030401"/>
    </source>
</evidence>
<dbReference type="RefSeq" id="WP_036831522.1">
    <property type="nucleotide sequence ID" value="NZ_AVPG01000001.1"/>
</dbReference>
<sequence length="197" mass="23080">MSLLNEAKENERSRRMRYLFIGVMVVIVILAFYVQSSFYTKETQQPLVASSLSKKGETEVTMTQEKDNKVYLVSYSVEGKEYHFQTKRYVELDSPITDLTYDDEQRLWMKQDDKWLRLNDKLQVMDSHEKSPSTSFASQYDFQVLDSDDTYLLQLYYNSQLMWSKNFDEKPADVTPLNSKGETWVVVLNNGDANVVK</sequence>
<keyword evidence="1" id="KW-0812">Transmembrane</keyword>
<keyword evidence="1" id="KW-1133">Transmembrane helix</keyword>